<proteinExistence type="predicted"/>
<reference evidence="4 5" key="1">
    <citation type="submission" date="2019-06" db="EMBL/GenBank/DDBJ databases">
        <title>Wine fermentation using esterase from Monascus purpureus.</title>
        <authorList>
            <person name="Geng C."/>
            <person name="Zhang Y."/>
        </authorList>
    </citation>
    <scope>NUCLEOTIDE SEQUENCE [LARGE SCALE GENOMIC DNA]</scope>
    <source>
        <strain evidence="4">HQ1</strain>
    </source>
</reference>
<keyword evidence="2" id="KW-0539">Nucleus</keyword>
<gene>
    <name evidence="4" type="ORF">MPDQ_003327</name>
</gene>
<dbReference type="InterPro" id="IPR021858">
    <property type="entry name" value="Fun_TF"/>
</dbReference>
<sequence>MAIFDFYVNKMCPHCRFADGYQKRYRQVIIPITLVSPLVLLSVLAVAANQLKYSREGFGLTALRYQTATLRALSHVIGSVNSATQSQLNVSMSKTEILSAIWMLCFFEFGNDNTCKPGLSPPAWRVHLEGARRILELPASAFGGLSSWSCDPGVVTFLAGFLASRSVLAYTTVVDPSDEEALYCGGSYWLSKIGRPSQEIENYTNCSNELLGIILETCHRIRQRKRARTSLPLHEDEEALRDWRRQTENRLLHIAQVPPRALSLEPCSPSLPLLSVSPASQTSTTTTATEYPPSLPTVYRIAEAFRHAALILLQYLNPNVLVEDNPAVRDSVRTILDLMSAAVPVPPRGKSGRSIFLWPFFIASCHVQTDEDRMLVLRKFQDLECAVASVSNDTVAPCLRDVVENVWKQQDLRKDCVRGKYHLFSSEDWCFEWERAMRVLGYAIDWT</sequence>
<keyword evidence="3" id="KW-0812">Transmembrane</keyword>
<feature type="transmembrane region" description="Helical" evidence="3">
    <location>
        <begin position="28"/>
        <end position="48"/>
    </location>
</feature>
<dbReference type="PANTHER" id="PTHR37534:SF49">
    <property type="entry name" value="LYSINE BIOSYNTHESIS REGULATORY PROTEIN LYS14"/>
    <property type="match status" value="1"/>
</dbReference>
<protein>
    <recommendedName>
        <fullName evidence="6">Transcription factor domain-containing protein</fullName>
    </recommendedName>
</protein>
<evidence type="ECO:0000256" key="2">
    <source>
        <dbReference type="ARBA" id="ARBA00023242"/>
    </source>
</evidence>
<dbReference type="STRING" id="5098.A0A507R3J4"/>
<keyword evidence="5" id="KW-1185">Reference proteome</keyword>
<dbReference type="Pfam" id="PF11951">
    <property type="entry name" value="Fungal_trans_2"/>
    <property type="match status" value="1"/>
</dbReference>
<dbReference type="GO" id="GO:0005634">
    <property type="term" value="C:nucleus"/>
    <property type="evidence" value="ECO:0007669"/>
    <property type="project" value="UniProtKB-SubCell"/>
</dbReference>
<accession>A0A507R3J4</accession>
<evidence type="ECO:0000313" key="5">
    <source>
        <dbReference type="Proteomes" id="UP000319663"/>
    </source>
</evidence>
<evidence type="ECO:0008006" key="6">
    <source>
        <dbReference type="Google" id="ProtNLM"/>
    </source>
</evidence>
<dbReference type="GO" id="GO:0045944">
    <property type="term" value="P:positive regulation of transcription by RNA polymerase II"/>
    <property type="evidence" value="ECO:0007669"/>
    <property type="project" value="TreeGrafter"/>
</dbReference>
<evidence type="ECO:0000256" key="3">
    <source>
        <dbReference type="SAM" id="Phobius"/>
    </source>
</evidence>
<keyword evidence="3" id="KW-0472">Membrane</keyword>
<evidence type="ECO:0000313" key="4">
    <source>
        <dbReference type="EMBL" id="TQB75350.1"/>
    </source>
</evidence>
<name>A0A507R3J4_MONPU</name>
<dbReference type="GO" id="GO:0000976">
    <property type="term" value="F:transcription cis-regulatory region binding"/>
    <property type="evidence" value="ECO:0007669"/>
    <property type="project" value="TreeGrafter"/>
</dbReference>
<comment type="caution">
    <text evidence="4">The sequence shown here is derived from an EMBL/GenBank/DDBJ whole genome shotgun (WGS) entry which is preliminary data.</text>
</comment>
<comment type="subcellular location">
    <subcellularLocation>
        <location evidence="1">Nucleus</location>
    </subcellularLocation>
</comment>
<dbReference type="EMBL" id="VIFY01000021">
    <property type="protein sequence ID" value="TQB75350.1"/>
    <property type="molecule type" value="Genomic_DNA"/>
</dbReference>
<evidence type="ECO:0000256" key="1">
    <source>
        <dbReference type="ARBA" id="ARBA00004123"/>
    </source>
</evidence>
<dbReference type="Proteomes" id="UP000319663">
    <property type="component" value="Unassembled WGS sequence"/>
</dbReference>
<dbReference type="PANTHER" id="PTHR37534">
    <property type="entry name" value="TRANSCRIPTIONAL ACTIVATOR PROTEIN UGA3"/>
    <property type="match status" value="1"/>
</dbReference>
<organism evidence="4 5">
    <name type="scientific">Monascus purpureus</name>
    <name type="common">Red mold</name>
    <name type="synonym">Monascus anka</name>
    <dbReference type="NCBI Taxonomy" id="5098"/>
    <lineage>
        <taxon>Eukaryota</taxon>
        <taxon>Fungi</taxon>
        <taxon>Dikarya</taxon>
        <taxon>Ascomycota</taxon>
        <taxon>Pezizomycotina</taxon>
        <taxon>Eurotiomycetes</taxon>
        <taxon>Eurotiomycetidae</taxon>
        <taxon>Eurotiales</taxon>
        <taxon>Aspergillaceae</taxon>
        <taxon>Monascus</taxon>
    </lineage>
</organism>
<dbReference type="GO" id="GO:0003700">
    <property type="term" value="F:DNA-binding transcription factor activity"/>
    <property type="evidence" value="ECO:0007669"/>
    <property type="project" value="TreeGrafter"/>
</dbReference>
<dbReference type="OrthoDB" id="3477330at2759"/>
<keyword evidence="3" id="KW-1133">Transmembrane helix</keyword>
<dbReference type="AlphaFoldDB" id="A0A507R3J4"/>